<proteinExistence type="predicted"/>
<dbReference type="eggNOG" id="arCOG03271">
    <property type="taxonomic scope" value="Archaea"/>
</dbReference>
<dbReference type="HOGENOM" id="CLU_3283003_0_0_2"/>
<dbReference type="GeneID" id="78736849"/>
<gene>
    <name evidence="1" type="ordered locus">PF1320</name>
</gene>
<protein>
    <submittedName>
        <fullName evidence="1">Uncharacterized protein</fullName>
    </submittedName>
</protein>
<dbReference type="STRING" id="186497.PF1320"/>
<reference evidence="1 2" key="1">
    <citation type="journal article" date="1999" name="Genetics">
        <title>Divergence of the hyperthermophilic archaea Pyrococcus furiosus and P. horikoshii inferred from complete genomic sequences.</title>
        <authorList>
            <person name="Maeder D.L."/>
            <person name="Weiss R.B."/>
            <person name="Dunn D.M."/>
            <person name="Cherry J.L."/>
            <person name="Gonzalez J.M."/>
            <person name="DiRuggiero J."/>
            <person name="Robb F.T."/>
        </authorList>
    </citation>
    <scope>NUCLEOTIDE SEQUENCE [LARGE SCALE GENOMIC DNA]</scope>
    <source>
        <strain evidence="2">ATCC 43587 / DSM 3638 / JCM 8422 / Vc1</strain>
    </source>
</reference>
<evidence type="ECO:0000313" key="2">
    <source>
        <dbReference type="Proteomes" id="UP000001013"/>
    </source>
</evidence>
<keyword evidence="2" id="KW-1185">Reference proteome</keyword>
<sequence>MYEVDKETFEEINRMEVNAGYKLVETDTKFGKAILWEWVH</sequence>
<dbReference type="PaxDb" id="186497-PF1320"/>
<dbReference type="PATRIC" id="fig|186497.12.peg.1382"/>
<organism evidence="1 2">
    <name type="scientific">Pyrococcus furiosus (strain ATCC 43587 / DSM 3638 / JCM 8422 / Vc1)</name>
    <dbReference type="NCBI Taxonomy" id="186497"/>
    <lineage>
        <taxon>Archaea</taxon>
        <taxon>Methanobacteriati</taxon>
        <taxon>Methanobacteriota</taxon>
        <taxon>Thermococci</taxon>
        <taxon>Thermococcales</taxon>
        <taxon>Thermococcaceae</taxon>
        <taxon>Pyrococcus</taxon>
    </lineage>
</organism>
<dbReference type="Proteomes" id="UP000001013">
    <property type="component" value="Chromosome"/>
</dbReference>
<dbReference type="RefSeq" id="WP_011012465.1">
    <property type="nucleotide sequence ID" value="NC_003413.1"/>
</dbReference>
<dbReference type="EMBL" id="AE009950">
    <property type="protein sequence ID" value="AAL81444.1"/>
    <property type="molecule type" value="Genomic_DNA"/>
</dbReference>
<accession>Q8U1A1</accession>
<name>Q8U1A1_PYRFU</name>
<dbReference type="AlphaFoldDB" id="Q8U1A1"/>
<dbReference type="KEGG" id="pfu:PF1320"/>
<evidence type="ECO:0000313" key="1">
    <source>
        <dbReference type="EMBL" id="AAL81444.1"/>
    </source>
</evidence>